<feature type="compositionally biased region" description="Pro residues" evidence="1">
    <location>
        <begin position="30"/>
        <end position="39"/>
    </location>
</feature>
<feature type="region of interest" description="Disordered" evidence="1">
    <location>
        <begin position="1"/>
        <end position="157"/>
    </location>
</feature>
<proteinExistence type="predicted"/>
<feature type="compositionally biased region" description="Basic and acidic residues" evidence="1">
    <location>
        <begin position="50"/>
        <end position="62"/>
    </location>
</feature>
<dbReference type="InterPro" id="IPR035965">
    <property type="entry name" value="PAS-like_dom_sf"/>
</dbReference>
<feature type="domain" description="PAS" evidence="2">
    <location>
        <begin position="181"/>
        <end position="212"/>
    </location>
</feature>
<dbReference type="SUPFAM" id="SSF55073">
    <property type="entry name" value="Nucleotide cyclase"/>
    <property type="match status" value="1"/>
</dbReference>
<feature type="compositionally biased region" description="Low complexity" evidence="1">
    <location>
        <begin position="63"/>
        <end position="96"/>
    </location>
</feature>
<keyword evidence="6" id="KW-1185">Reference proteome</keyword>
<dbReference type="Pfam" id="PF00990">
    <property type="entry name" value="GGDEF"/>
    <property type="match status" value="1"/>
</dbReference>
<organism evidence="5 6">
    <name type="scientific">Actinomycetospora endophytica</name>
    <dbReference type="NCBI Taxonomy" id="2291215"/>
    <lineage>
        <taxon>Bacteria</taxon>
        <taxon>Bacillati</taxon>
        <taxon>Actinomycetota</taxon>
        <taxon>Actinomycetes</taxon>
        <taxon>Pseudonocardiales</taxon>
        <taxon>Pseudonocardiaceae</taxon>
        <taxon>Actinomycetospora</taxon>
    </lineage>
</organism>
<dbReference type="SUPFAM" id="SSF141868">
    <property type="entry name" value="EAL domain-like"/>
    <property type="match status" value="1"/>
</dbReference>
<dbReference type="SMART" id="SM00267">
    <property type="entry name" value="GGDEF"/>
    <property type="match status" value="1"/>
</dbReference>
<dbReference type="PANTHER" id="PTHR44757">
    <property type="entry name" value="DIGUANYLATE CYCLASE DGCP"/>
    <property type="match status" value="1"/>
</dbReference>
<gene>
    <name evidence="5" type="ORF">LQ327_29395</name>
</gene>
<dbReference type="InterPro" id="IPR043128">
    <property type="entry name" value="Rev_trsase/Diguanyl_cyclase"/>
</dbReference>
<accession>A0ABS8PH48</accession>
<evidence type="ECO:0000259" key="4">
    <source>
        <dbReference type="PROSITE" id="PS50887"/>
    </source>
</evidence>
<protein>
    <submittedName>
        <fullName evidence="5">EAL domain-containing protein</fullName>
    </submittedName>
</protein>
<dbReference type="InterPro" id="IPR035919">
    <property type="entry name" value="EAL_sf"/>
</dbReference>
<dbReference type="Gene3D" id="3.30.450.20">
    <property type="entry name" value="PAS domain"/>
    <property type="match status" value="2"/>
</dbReference>
<dbReference type="Pfam" id="PF00563">
    <property type="entry name" value="EAL"/>
    <property type="match status" value="1"/>
</dbReference>
<dbReference type="PANTHER" id="PTHR44757:SF2">
    <property type="entry name" value="BIOFILM ARCHITECTURE MAINTENANCE PROTEIN MBAA"/>
    <property type="match status" value="1"/>
</dbReference>
<feature type="domain" description="GGDEF" evidence="4">
    <location>
        <begin position="583"/>
        <end position="746"/>
    </location>
</feature>
<dbReference type="InterPro" id="IPR000014">
    <property type="entry name" value="PAS"/>
</dbReference>
<evidence type="ECO:0000256" key="1">
    <source>
        <dbReference type="SAM" id="MobiDB-lite"/>
    </source>
</evidence>
<feature type="domain" description="EAL" evidence="3">
    <location>
        <begin position="755"/>
        <end position="1009"/>
    </location>
</feature>
<name>A0ABS8PH48_9PSEU</name>
<sequence>MNGAGRTPRLTVVRVSEDDGAEVASTRGPAGPPALPSPAQPTASGVFMSPRRDADGHDDAGRGYDAATLPTVPRVRPARPDAPALDAPVPDAPVATPEDDGQDAPAGVPAARTPALPATVPAITPPRSARSEGAEAGAERPSPTVRRRRETRSDEPVVAAPTVAVAADTTAGVPGPMPDGPVVLFDAVGHVVTVSPEFARLAGVPAEDLVGRPVEAVVTRGSSAGDQGEVLRPGRAPLPVRIVRWRQVPGTPHQALLVVDVSDLTAPAAPPTDKERRAVDAAVAEERRRLEDLSRLAGVGSFENDRTRDSWTLTSVARSLFGLPPFGALQRAHVAECVHPVDRPQVGARWRAMLEENVPLDLEVRPAHDPARVLHVKATRTVVGERVVVAGAVEDVTERRAIETQMRTSTQRFTDLLAVAPVGVALFDDHERLVQANQSLCRLLGEGQEALRGRRADELLDLSAERAALSPGVATTGATPLLGRPAGSAGSISWSCPARALRRRERGARGAVTEPVWAELHVSVSVDDIGRATHLVVFTDVTENRRVEASLRHQAMHDELTGLPNRRALTRAVSHLLAGPSARRTAVLFCDLDNFKRVNDSLGHDAGDELLVVLADRLRESLPAGCTATRHSGDEFVVLCADVDAHGGLDELTAAVGRILRTAVPVHGQLVRVSATIGAAAGATLGLPASSGDPDIDLAGDPVEQVLATAADDAPDHPATADLVRFADAALFEAKSGSNRFALADEAIMRGADEALKLESQLRQAMVNDELVLHFQPVVAPDGRVQTAEALVRWQHPEHGLIFPDKFLPVAEAADLLGDLDRWVLRTAVREAATWPTHDGYPAASVAVNLAGLLPGDPDFLATVNEAVTEAGLPWDRLVLELVETCLADLPPATLREMNELIAAGVRFAVDDFGTGYSSLSRLTGLPAQIVKLDRGFVRGVATGESDRAVARAVVELAAAIGQTCVAEGVEDLDQFAVLRDLGVDAYQGWLFARAMPSAALEEILASGPITAEVADAS</sequence>
<evidence type="ECO:0000259" key="3">
    <source>
        <dbReference type="PROSITE" id="PS50883"/>
    </source>
</evidence>
<dbReference type="InterPro" id="IPR029787">
    <property type="entry name" value="Nucleotide_cyclase"/>
</dbReference>
<dbReference type="NCBIfam" id="TIGR00254">
    <property type="entry name" value="GGDEF"/>
    <property type="match status" value="1"/>
</dbReference>
<dbReference type="Pfam" id="PF13188">
    <property type="entry name" value="PAS_8"/>
    <property type="match status" value="1"/>
</dbReference>
<dbReference type="Gene3D" id="3.30.70.270">
    <property type="match status" value="1"/>
</dbReference>
<reference evidence="5 6" key="1">
    <citation type="submission" date="2021-11" db="EMBL/GenBank/DDBJ databases">
        <title>Draft genome sequence of Actinomycetospora sp. SF1 isolated from the rhizosphere soil.</title>
        <authorList>
            <person name="Duangmal K."/>
            <person name="Chantavorakit T."/>
        </authorList>
    </citation>
    <scope>NUCLEOTIDE SEQUENCE [LARGE SCALE GENOMIC DNA]</scope>
    <source>
        <strain evidence="5 6">TBRC 5722</strain>
    </source>
</reference>
<dbReference type="RefSeq" id="WP_230739567.1">
    <property type="nucleotide sequence ID" value="NZ_JAJNDB010000008.1"/>
</dbReference>
<dbReference type="InterPro" id="IPR052155">
    <property type="entry name" value="Biofilm_reg_signaling"/>
</dbReference>
<evidence type="ECO:0000313" key="6">
    <source>
        <dbReference type="Proteomes" id="UP001199469"/>
    </source>
</evidence>
<dbReference type="CDD" id="cd01948">
    <property type="entry name" value="EAL"/>
    <property type="match status" value="1"/>
</dbReference>
<dbReference type="PROSITE" id="PS50883">
    <property type="entry name" value="EAL"/>
    <property type="match status" value="1"/>
</dbReference>
<feature type="compositionally biased region" description="Low complexity" evidence="1">
    <location>
        <begin position="134"/>
        <end position="143"/>
    </location>
</feature>
<comment type="caution">
    <text evidence="5">The sequence shown here is derived from an EMBL/GenBank/DDBJ whole genome shotgun (WGS) entry which is preliminary data.</text>
</comment>
<dbReference type="InterPro" id="IPR000160">
    <property type="entry name" value="GGDEF_dom"/>
</dbReference>
<dbReference type="SMART" id="SM00091">
    <property type="entry name" value="PAS"/>
    <property type="match status" value="3"/>
</dbReference>
<dbReference type="Gene3D" id="3.20.20.450">
    <property type="entry name" value="EAL domain"/>
    <property type="match status" value="1"/>
</dbReference>
<evidence type="ECO:0000313" key="5">
    <source>
        <dbReference type="EMBL" id="MCD2197494.1"/>
    </source>
</evidence>
<evidence type="ECO:0000259" key="2">
    <source>
        <dbReference type="PROSITE" id="PS50112"/>
    </source>
</evidence>
<dbReference type="InterPro" id="IPR001633">
    <property type="entry name" value="EAL_dom"/>
</dbReference>
<dbReference type="EMBL" id="JAJNDB010000008">
    <property type="protein sequence ID" value="MCD2197494.1"/>
    <property type="molecule type" value="Genomic_DNA"/>
</dbReference>
<dbReference type="Proteomes" id="UP001199469">
    <property type="component" value="Unassembled WGS sequence"/>
</dbReference>
<dbReference type="PROSITE" id="PS50887">
    <property type="entry name" value="GGDEF"/>
    <property type="match status" value="1"/>
</dbReference>
<dbReference type="SUPFAM" id="SSF55785">
    <property type="entry name" value="PYP-like sensor domain (PAS domain)"/>
    <property type="match status" value="3"/>
</dbReference>
<dbReference type="SMART" id="SM00052">
    <property type="entry name" value="EAL"/>
    <property type="match status" value="1"/>
</dbReference>
<dbReference type="PROSITE" id="PS50112">
    <property type="entry name" value="PAS"/>
    <property type="match status" value="1"/>
</dbReference>
<dbReference type="CDD" id="cd01949">
    <property type="entry name" value="GGDEF"/>
    <property type="match status" value="1"/>
</dbReference>